<organism evidence="2 3">
    <name type="scientific">Streptomyces globosus</name>
    <dbReference type="NCBI Taxonomy" id="68209"/>
    <lineage>
        <taxon>Bacteria</taxon>
        <taxon>Bacillati</taxon>
        <taxon>Actinomycetota</taxon>
        <taxon>Actinomycetes</taxon>
        <taxon>Kitasatosporales</taxon>
        <taxon>Streptomycetaceae</taxon>
        <taxon>Streptomyces</taxon>
    </lineage>
</organism>
<keyword evidence="3" id="KW-1185">Reference proteome</keyword>
<dbReference type="AlphaFoldDB" id="A0A344TU91"/>
<accession>A0A344TU91</accession>
<proteinExistence type="predicted"/>
<gene>
    <name evidence="2" type="ORF">C0216_01030</name>
</gene>
<sequence>MTTTLHRTANRALDPGLPVRLSLTPKTTLTGRLDGAWWPRSRDLAAELPALVDALEGRWGRITRVLVNPSHWPVVPHKVAVIGHVLHSGWFTEQDPDKIILLSYTTGRCDLLVIPPETDPASAARLMTAAALPGSVLTAGALMSDEAATGRRMREAPSSESAWESEGGAGPAPQPQPQPQPQPRPTAHPAVGARMIPLPGHTGR</sequence>
<dbReference type="Proteomes" id="UP000252004">
    <property type="component" value="Chromosome"/>
</dbReference>
<reference evidence="2 3" key="1">
    <citation type="submission" date="2018-01" db="EMBL/GenBank/DDBJ databases">
        <title>Draft genome Sequence of streptomyces globosus LZH-48.</title>
        <authorList>
            <person name="Ran K."/>
            <person name="Li Z."/>
            <person name="Wei S."/>
            <person name="Dong R."/>
        </authorList>
    </citation>
    <scope>NUCLEOTIDE SEQUENCE [LARGE SCALE GENOMIC DNA]</scope>
    <source>
        <strain evidence="2 3">LZH-48</strain>
    </source>
</reference>
<dbReference type="Pfam" id="PF19457">
    <property type="entry name" value="DUF5994"/>
    <property type="match status" value="1"/>
</dbReference>
<dbReference type="InterPro" id="IPR046036">
    <property type="entry name" value="DUF5994"/>
</dbReference>
<feature type="compositionally biased region" description="Basic and acidic residues" evidence="1">
    <location>
        <begin position="148"/>
        <end position="157"/>
    </location>
</feature>
<evidence type="ECO:0000313" key="3">
    <source>
        <dbReference type="Proteomes" id="UP000252004"/>
    </source>
</evidence>
<evidence type="ECO:0000313" key="2">
    <source>
        <dbReference type="EMBL" id="AXE22212.1"/>
    </source>
</evidence>
<feature type="compositionally biased region" description="Pro residues" evidence="1">
    <location>
        <begin position="172"/>
        <end position="186"/>
    </location>
</feature>
<dbReference type="OrthoDB" id="3785441at2"/>
<feature type="region of interest" description="Disordered" evidence="1">
    <location>
        <begin position="147"/>
        <end position="204"/>
    </location>
</feature>
<dbReference type="KEGG" id="sgz:C0216_01030"/>
<name>A0A344TU91_9ACTN</name>
<dbReference type="EMBL" id="CP030862">
    <property type="protein sequence ID" value="AXE22212.1"/>
    <property type="molecule type" value="Genomic_DNA"/>
</dbReference>
<protein>
    <submittedName>
        <fullName evidence="2">Uncharacterized protein</fullName>
    </submittedName>
</protein>
<evidence type="ECO:0000256" key="1">
    <source>
        <dbReference type="SAM" id="MobiDB-lite"/>
    </source>
</evidence>
<dbReference type="RefSeq" id="WP_114053432.1">
    <property type="nucleotide sequence ID" value="NZ_CP030862.1"/>
</dbReference>